<feature type="transmembrane region" description="Helical" evidence="6">
    <location>
        <begin position="316"/>
        <end position="335"/>
    </location>
</feature>
<evidence type="ECO:0000256" key="2">
    <source>
        <dbReference type="ARBA" id="ARBA00022448"/>
    </source>
</evidence>
<dbReference type="InterPro" id="IPR036259">
    <property type="entry name" value="MFS_trans_sf"/>
</dbReference>
<dbReference type="PANTHER" id="PTHR23505">
    <property type="entry name" value="SPINSTER"/>
    <property type="match status" value="1"/>
</dbReference>
<dbReference type="Proteomes" id="UP001595957">
    <property type="component" value="Unassembled WGS sequence"/>
</dbReference>
<evidence type="ECO:0000256" key="4">
    <source>
        <dbReference type="ARBA" id="ARBA00022989"/>
    </source>
</evidence>
<sequence length="419" mass="44016">MKIRDPRWTLALLCVVYTFNFMDRQVVSVLAEPIKRDLGLSDTQLGMLTGFAFAIFYTGFGLPVAALADRISRVKVLAVACSLWSICCAACGLATNFAQLVAARIGVGLGEAGGVAPSYSIISDLFPPSQRARALAVFSLGVPFGLALGSALAGWSAAQWGWRTSLFIVGLPGLGLALLLICLVPEPRRGGMDGGVVQPKASLRDTAKIFFRTPTIISTALACAIGGIPNYALMAWMPGYMIRVLGMTLTQVSIYLSFTIALAMGAGTWLSGYFADRFGAGDSRAYAWVSGAAMIGAVPFLIAGLCAQRWQIALPLLGLSLGCAGAYLTPAVGFIQNSVNASQRSTAAALQLLLVNLIGMGIGPLYVGMMSDWLHPGYGTASLRIALAGLVPFLIAAAITNLVTARQVARARDQAQVLQ</sequence>
<feature type="domain" description="Major facilitator superfamily (MFS) profile" evidence="7">
    <location>
        <begin position="9"/>
        <end position="409"/>
    </location>
</feature>
<evidence type="ECO:0000259" key="7">
    <source>
        <dbReference type="PROSITE" id="PS50850"/>
    </source>
</evidence>
<dbReference type="InterPro" id="IPR011701">
    <property type="entry name" value="MFS"/>
</dbReference>
<gene>
    <name evidence="8" type="ORF">ACFO3E_10315</name>
</gene>
<dbReference type="CDD" id="cd17328">
    <property type="entry name" value="MFS_spinster_like"/>
    <property type="match status" value="1"/>
</dbReference>
<comment type="subcellular location">
    <subcellularLocation>
        <location evidence="1">Membrane</location>
        <topology evidence="1">Multi-pass membrane protein</topology>
    </subcellularLocation>
</comment>
<feature type="transmembrane region" description="Helical" evidence="6">
    <location>
        <begin position="47"/>
        <end position="67"/>
    </location>
</feature>
<dbReference type="InterPro" id="IPR020846">
    <property type="entry name" value="MFS_dom"/>
</dbReference>
<dbReference type="PANTHER" id="PTHR23505:SF79">
    <property type="entry name" value="PROTEIN SPINSTER"/>
    <property type="match status" value="1"/>
</dbReference>
<dbReference type="RefSeq" id="WP_380804453.1">
    <property type="nucleotide sequence ID" value="NZ_JBHSFZ010000020.1"/>
</dbReference>
<feature type="transmembrane region" description="Helical" evidence="6">
    <location>
        <begin position="252"/>
        <end position="274"/>
    </location>
</feature>
<feature type="transmembrane region" description="Helical" evidence="6">
    <location>
        <begin position="101"/>
        <end position="122"/>
    </location>
</feature>
<evidence type="ECO:0000256" key="6">
    <source>
        <dbReference type="SAM" id="Phobius"/>
    </source>
</evidence>
<evidence type="ECO:0000256" key="3">
    <source>
        <dbReference type="ARBA" id="ARBA00022692"/>
    </source>
</evidence>
<accession>A0ABV9EY95</accession>
<proteinExistence type="predicted"/>
<dbReference type="InterPro" id="IPR044770">
    <property type="entry name" value="MFS_spinster-like"/>
</dbReference>
<dbReference type="Gene3D" id="1.20.1250.20">
    <property type="entry name" value="MFS general substrate transporter like domains"/>
    <property type="match status" value="1"/>
</dbReference>
<feature type="transmembrane region" description="Helical" evidence="6">
    <location>
        <begin position="209"/>
        <end position="232"/>
    </location>
</feature>
<evidence type="ECO:0000313" key="9">
    <source>
        <dbReference type="Proteomes" id="UP001595957"/>
    </source>
</evidence>
<feature type="transmembrane region" description="Helical" evidence="6">
    <location>
        <begin position="134"/>
        <end position="158"/>
    </location>
</feature>
<organism evidence="8 9">
    <name type="scientific">Sphingobium tyrosinilyticum</name>
    <dbReference type="NCBI Taxonomy" id="2715436"/>
    <lineage>
        <taxon>Bacteria</taxon>
        <taxon>Pseudomonadati</taxon>
        <taxon>Pseudomonadota</taxon>
        <taxon>Alphaproteobacteria</taxon>
        <taxon>Sphingomonadales</taxon>
        <taxon>Sphingomonadaceae</taxon>
        <taxon>Sphingobium</taxon>
    </lineage>
</organism>
<feature type="transmembrane region" description="Helical" evidence="6">
    <location>
        <begin position="286"/>
        <end position="310"/>
    </location>
</feature>
<feature type="transmembrane region" description="Helical" evidence="6">
    <location>
        <begin position="381"/>
        <end position="403"/>
    </location>
</feature>
<dbReference type="Pfam" id="PF07690">
    <property type="entry name" value="MFS_1"/>
    <property type="match status" value="1"/>
</dbReference>
<name>A0ABV9EY95_9SPHN</name>
<reference evidence="9" key="1">
    <citation type="journal article" date="2019" name="Int. J. Syst. Evol. Microbiol.">
        <title>The Global Catalogue of Microorganisms (GCM) 10K type strain sequencing project: providing services to taxonomists for standard genome sequencing and annotation.</title>
        <authorList>
            <consortium name="The Broad Institute Genomics Platform"/>
            <consortium name="The Broad Institute Genome Sequencing Center for Infectious Disease"/>
            <person name="Wu L."/>
            <person name="Ma J."/>
        </authorList>
    </citation>
    <scope>NUCLEOTIDE SEQUENCE [LARGE SCALE GENOMIC DNA]</scope>
    <source>
        <strain evidence="9">NBRC 103632</strain>
    </source>
</reference>
<feature type="transmembrane region" description="Helical" evidence="6">
    <location>
        <begin position="164"/>
        <end position="184"/>
    </location>
</feature>
<comment type="caution">
    <text evidence="8">The sequence shown here is derived from an EMBL/GenBank/DDBJ whole genome shotgun (WGS) entry which is preliminary data.</text>
</comment>
<feature type="transmembrane region" description="Helical" evidence="6">
    <location>
        <begin position="347"/>
        <end position="369"/>
    </location>
</feature>
<dbReference type="PROSITE" id="PS50850">
    <property type="entry name" value="MFS"/>
    <property type="match status" value="1"/>
</dbReference>
<keyword evidence="9" id="KW-1185">Reference proteome</keyword>
<evidence type="ECO:0000313" key="8">
    <source>
        <dbReference type="EMBL" id="MFC4594576.1"/>
    </source>
</evidence>
<protein>
    <submittedName>
        <fullName evidence="8">Spinster family MFS transporter</fullName>
    </submittedName>
</protein>
<keyword evidence="2" id="KW-0813">Transport</keyword>
<keyword evidence="5 6" id="KW-0472">Membrane</keyword>
<dbReference type="SUPFAM" id="SSF103473">
    <property type="entry name" value="MFS general substrate transporter"/>
    <property type="match status" value="1"/>
</dbReference>
<keyword evidence="3 6" id="KW-0812">Transmembrane</keyword>
<dbReference type="EMBL" id="JBHSFZ010000020">
    <property type="protein sequence ID" value="MFC4594576.1"/>
    <property type="molecule type" value="Genomic_DNA"/>
</dbReference>
<keyword evidence="4 6" id="KW-1133">Transmembrane helix</keyword>
<evidence type="ECO:0000256" key="5">
    <source>
        <dbReference type="ARBA" id="ARBA00023136"/>
    </source>
</evidence>
<feature type="transmembrane region" description="Helical" evidence="6">
    <location>
        <begin position="74"/>
        <end position="95"/>
    </location>
</feature>
<evidence type="ECO:0000256" key="1">
    <source>
        <dbReference type="ARBA" id="ARBA00004141"/>
    </source>
</evidence>